<proteinExistence type="predicted"/>
<accession>A0A1L9UEV2</accession>
<evidence type="ECO:0000313" key="2">
    <source>
        <dbReference type="EMBL" id="OJJ70185.1"/>
    </source>
</evidence>
<dbReference type="GeneID" id="93575464"/>
<feature type="region of interest" description="Disordered" evidence="1">
    <location>
        <begin position="26"/>
        <end position="49"/>
    </location>
</feature>
<evidence type="ECO:0000256" key="1">
    <source>
        <dbReference type="SAM" id="MobiDB-lite"/>
    </source>
</evidence>
<reference evidence="3" key="1">
    <citation type="journal article" date="2017" name="Genome Biol.">
        <title>Comparative genomics reveals high biological diversity and specific adaptations in the industrially and medically important fungal genus Aspergillus.</title>
        <authorList>
            <person name="de Vries R.P."/>
            <person name="Riley R."/>
            <person name="Wiebenga A."/>
            <person name="Aguilar-Osorio G."/>
            <person name="Amillis S."/>
            <person name="Uchima C.A."/>
            <person name="Anderluh G."/>
            <person name="Asadollahi M."/>
            <person name="Askin M."/>
            <person name="Barry K."/>
            <person name="Battaglia E."/>
            <person name="Bayram O."/>
            <person name="Benocci T."/>
            <person name="Braus-Stromeyer S.A."/>
            <person name="Caldana C."/>
            <person name="Canovas D."/>
            <person name="Cerqueira G.C."/>
            <person name="Chen F."/>
            <person name="Chen W."/>
            <person name="Choi C."/>
            <person name="Clum A."/>
            <person name="Dos Santos R.A."/>
            <person name="Damasio A.R."/>
            <person name="Diallinas G."/>
            <person name="Emri T."/>
            <person name="Fekete E."/>
            <person name="Flipphi M."/>
            <person name="Freyberg S."/>
            <person name="Gallo A."/>
            <person name="Gournas C."/>
            <person name="Habgood R."/>
            <person name="Hainaut M."/>
            <person name="Harispe M.L."/>
            <person name="Henrissat B."/>
            <person name="Hilden K.S."/>
            <person name="Hope R."/>
            <person name="Hossain A."/>
            <person name="Karabika E."/>
            <person name="Karaffa L."/>
            <person name="Karanyi Z."/>
            <person name="Krasevec N."/>
            <person name="Kuo A."/>
            <person name="Kusch H."/>
            <person name="LaButti K."/>
            <person name="Lagendijk E.L."/>
            <person name="Lapidus A."/>
            <person name="Levasseur A."/>
            <person name="Lindquist E."/>
            <person name="Lipzen A."/>
            <person name="Logrieco A.F."/>
            <person name="MacCabe A."/>
            <person name="Maekelae M.R."/>
            <person name="Malavazi I."/>
            <person name="Melin P."/>
            <person name="Meyer V."/>
            <person name="Mielnichuk N."/>
            <person name="Miskei M."/>
            <person name="Molnar A.P."/>
            <person name="Mule G."/>
            <person name="Ngan C.Y."/>
            <person name="Orejas M."/>
            <person name="Orosz E."/>
            <person name="Ouedraogo J.P."/>
            <person name="Overkamp K.M."/>
            <person name="Park H.-S."/>
            <person name="Perrone G."/>
            <person name="Piumi F."/>
            <person name="Punt P.J."/>
            <person name="Ram A.F."/>
            <person name="Ramon A."/>
            <person name="Rauscher S."/>
            <person name="Record E."/>
            <person name="Riano-Pachon D.M."/>
            <person name="Robert V."/>
            <person name="Roehrig J."/>
            <person name="Ruller R."/>
            <person name="Salamov A."/>
            <person name="Salih N.S."/>
            <person name="Samson R.A."/>
            <person name="Sandor E."/>
            <person name="Sanguinetti M."/>
            <person name="Schuetze T."/>
            <person name="Sepcic K."/>
            <person name="Shelest E."/>
            <person name="Sherlock G."/>
            <person name="Sophianopoulou V."/>
            <person name="Squina F.M."/>
            <person name="Sun H."/>
            <person name="Susca A."/>
            <person name="Todd R.B."/>
            <person name="Tsang A."/>
            <person name="Unkles S.E."/>
            <person name="van de Wiele N."/>
            <person name="van Rossen-Uffink D."/>
            <person name="Oliveira J.V."/>
            <person name="Vesth T.C."/>
            <person name="Visser J."/>
            <person name="Yu J.-H."/>
            <person name="Zhou M."/>
            <person name="Andersen M.R."/>
            <person name="Archer D.B."/>
            <person name="Baker S.E."/>
            <person name="Benoit I."/>
            <person name="Brakhage A.A."/>
            <person name="Braus G.H."/>
            <person name="Fischer R."/>
            <person name="Frisvad J.C."/>
            <person name="Goldman G.H."/>
            <person name="Houbraken J."/>
            <person name="Oakley B."/>
            <person name="Pocsi I."/>
            <person name="Scazzocchio C."/>
            <person name="Seiboth B."/>
            <person name="vanKuyk P.A."/>
            <person name="Wortman J."/>
            <person name="Dyer P.S."/>
            <person name="Grigoriev I.V."/>
        </authorList>
    </citation>
    <scope>NUCLEOTIDE SEQUENCE [LARGE SCALE GENOMIC DNA]</scope>
    <source>
        <strain evidence="3">CBS 101740 / IMI 381727 / IBT 21946</strain>
    </source>
</reference>
<gene>
    <name evidence="2" type="ORF">ASPBRDRAFT_32059</name>
</gene>
<dbReference type="EMBL" id="KV878687">
    <property type="protein sequence ID" value="OJJ70185.1"/>
    <property type="molecule type" value="Genomic_DNA"/>
</dbReference>
<dbReference type="OrthoDB" id="2519291at2759"/>
<evidence type="ECO:0008006" key="4">
    <source>
        <dbReference type="Google" id="ProtNLM"/>
    </source>
</evidence>
<evidence type="ECO:0000313" key="3">
    <source>
        <dbReference type="Proteomes" id="UP000184499"/>
    </source>
</evidence>
<keyword evidence="3" id="KW-1185">Reference proteome</keyword>
<sequence length="131" mass="15112">MKAGRHKHPDYQETPLFLFLAVSSESTRKPPKCPSGSSSTPTANPIDPQTFEDRYEAHIHLVDRLSGNNFPPSFKRTYLVHTTVENLASQQQQLEDPVRRSICHWTSFWIRRALPPRRPGCLYANVQLNWI</sequence>
<dbReference type="RefSeq" id="XP_067477434.1">
    <property type="nucleotide sequence ID" value="XM_067622976.1"/>
</dbReference>
<protein>
    <recommendedName>
        <fullName evidence="4">EthD domain-containing protein</fullName>
    </recommendedName>
</protein>
<organism evidence="2 3">
    <name type="scientific">Aspergillus brasiliensis (strain CBS 101740 / IMI 381727 / IBT 21946)</name>
    <dbReference type="NCBI Taxonomy" id="767769"/>
    <lineage>
        <taxon>Eukaryota</taxon>
        <taxon>Fungi</taxon>
        <taxon>Dikarya</taxon>
        <taxon>Ascomycota</taxon>
        <taxon>Pezizomycotina</taxon>
        <taxon>Eurotiomycetes</taxon>
        <taxon>Eurotiomycetidae</taxon>
        <taxon>Eurotiales</taxon>
        <taxon>Aspergillaceae</taxon>
        <taxon>Aspergillus</taxon>
        <taxon>Aspergillus subgen. Circumdati</taxon>
    </lineage>
</organism>
<name>A0A1L9UEV2_ASPBC</name>
<dbReference type="VEuPathDB" id="FungiDB:ASPBRDRAFT_32059"/>
<dbReference type="Proteomes" id="UP000184499">
    <property type="component" value="Unassembled WGS sequence"/>
</dbReference>
<dbReference type="AlphaFoldDB" id="A0A1L9UEV2"/>